<keyword evidence="6" id="KW-0931">ER-Golgi transport</keyword>
<dbReference type="GO" id="GO:0031201">
    <property type="term" value="C:SNARE complex"/>
    <property type="evidence" value="ECO:0007669"/>
    <property type="project" value="TreeGrafter"/>
</dbReference>
<feature type="transmembrane region" description="Helical" evidence="11">
    <location>
        <begin position="318"/>
        <end position="344"/>
    </location>
</feature>
<keyword evidence="9 11" id="KW-0472">Membrane</keyword>
<feature type="region of interest" description="Disordered" evidence="10">
    <location>
        <begin position="170"/>
        <end position="207"/>
    </location>
</feature>
<dbReference type="STRING" id="1344418.A0A1D2VRE0"/>
<evidence type="ECO:0000256" key="10">
    <source>
        <dbReference type="SAM" id="MobiDB-lite"/>
    </source>
</evidence>
<dbReference type="InParanoid" id="A0A1D2VRE0"/>
<keyword evidence="5" id="KW-0256">Endoplasmic reticulum</keyword>
<evidence type="ECO:0000313" key="12">
    <source>
        <dbReference type="EMBL" id="ODV64159.1"/>
    </source>
</evidence>
<evidence type="ECO:0000256" key="1">
    <source>
        <dbReference type="ARBA" id="ARBA00004163"/>
    </source>
</evidence>
<dbReference type="GO" id="GO:0015031">
    <property type="term" value="P:protein transport"/>
    <property type="evidence" value="ECO:0007669"/>
    <property type="project" value="UniProtKB-KW"/>
</dbReference>
<evidence type="ECO:0000256" key="5">
    <source>
        <dbReference type="ARBA" id="ARBA00022824"/>
    </source>
</evidence>
<feature type="compositionally biased region" description="Basic and acidic residues" evidence="10">
    <location>
        <begin position="170"/>
        <end position="191"/>
    </location>
</feature>
<keyword evidence="3" id="KW-0813">Transport</keyword>
<dbReference type="OrthoDB" id="4008582at2759"/>
<dbReference type="GeneID" id="30964892"/>
<dbReference type="Proteomes" id="UP000095038">
    <property type="component" value="Unassembled WGS sequence"/>
</dbReference>
<keyword evidence="8 11" id="KW-1133">Transmembrane helix</keyword>
<evidence type="ECO:0000313" key="13">
    <source>
        <dbReference type="Proteomes" id="UP000095038"/>
    </source>
</evidence>
<gene>
    <name evidence="12" type="ORF">ASCRUDRAFT_6027</name>
</gene>
<evidence type="ECO:0000256" key="4">
    <source>
        <dbReference type="ARBA" id="ARBA00022692"/>
    </source>
</evidence>
<evidence type="ECO:0000256" key="2">
    <source>
        <dbReference type="ARBA" id="ARBA00007891"/>
    </source>
</evidence>
<evidence type="ECO:0000256" key="3">
    <source>
        <dbReference type="ARBA" id="ARBA00022448"/>
    </source>
</evidence>
<evidence type="ECO:0000256" key="6">
    <source>
        <dbReference type="ARBA" id="ARBA00022892"/>
    </source>
</evidence>
<evidence type="ECO:0000256" key="8">
    <source>
        <dbReference type="ARBA" id="ARBA00022989"/>
    </source>
</evidence>
<proteinExistence type="inferred from homology"/>
<dbReference type="EMBL" id="KV454475">
    <property type="protein sequence ID" value="ODV64159.1"/>
    <property type="molecule type" value="Genomic_DNA"/>
</dbReference>
<comment type="subcellular location">
    <subcellularLocation>
        <location evidence="1">Endoplasmic reticulum membrane</location>
        <topology evidence="1">Single-pass type IV membrane protein</topology>
    </subcellularLocation>
</comment>
<dbReference type="RefSeq" id="XP_020050466.1">
    <property type="nucleotide sequence ID" value="XM_020191256.1"/>
</dbReference>
<dbReference type="PANTHER" id="PTHR13050">
    <property type="entry name" value="USE1-LIKE PROTEIN"/>
    <property type="match status" value="1"/>
</dbReference>
<protein>
    <submittedName>
        <fullName evidence="12">Uncharacterized protein</fullName>
    </submittedName>
</protein>
<evidence type="ECO:0000256" key="7">
    <source>
        <dbReference type="ARBA" id="ARBA00022927"/>
    </source>
</evidence>
<dbReference type="GO" id="GO:0006890">
    <property type="term" value="P:retrograde vesicle-mediated transport, Golgi to endoplasmic reticulum"/>
    <property type="evidence" value="ECO:0007669"/>
    <property type="project" value="TreeGrafter"/>
</dbReference>
<keyword evidence="13" id="KW-1185">Reference proteome</keyword>
<dbReference type="InterPro" id="IPR019150">
    <property type="entry name" value="Vesicle_transport_protein_Use1"/>
</dbReference>
<evidence type="ECO:0000256" key="9">
    <source>
        <dbReference type="ARBA" id="ARBA00023136"/>
    </source>
</evidence>
<sequence>MSLELVRNLDLIYDEYNKIIEDGNGGDDEDSIAFLNCLISESINKDIDYIRKKNIKANKEDYLRLNNDDDNNNNNNININRGYNGNYNYNSKENSKSTFNISMHLNDEEFVNDNIIGDGKIGGKMNGLHDNRDSYMMEMREIKNRVSKLGYEVERRRFEGNYVLREVQEREAREITEREDKEREEEKKEGIEGDDGEDKVEVIKKEGDKEENELNQLRKRLLSSSNRKKLKEMNLQGEGKGEKNIDNENEMHDNLQNKLIGEMLSFVNNLKESSMKFSDKLKEDEEYLKLSTKSIENTHLKLNTVSGRLDKFSKDGKITIWFILYASVFVIVGPLIAIFIISVVRRF</sequence>
<name>A0A1D2VRE0_9ASCO</name>
<reference evidence="13" key="1">
    <citation type="submission" date="2016-05" db="EMBL/GenBank/DDBJ databases">
        <title>Comparative genomics of biotechnologically important yeasts.</title>
        <authorList>
            <consortium name="DOE Joint Genome Institute"/>
            <person name="Riley R."/>
            <person name="Haridas S."/>
            <person name="Wolfe K.H."/>
            <person name="Lopes M.R."/>
            <person name="Hittinger C.T."/>
            <person name="Goker M."/>
            <person name="Salamov A."/>
            <person name="Wisecaver J."/>
            <person name="Long T.M."/>
            <person name="Aerts A.L."/>
            <person name="Barry K."/>
            <person name="Choi C."/>
            <person name="Clum A."/>
            <person name="Coughlan A.Y."/>
            <person name="Deshpande S."/>
            <person name="Douglass A.P."/>
            <person name="Hanson S.J."/>
            <person name="Klenk H.-P."/>
            <person name="Labutti K."/>
            <person name="Lapidus A."/>
            <person name="Lindquist E."/>
            <person name="Lipzen A."/>
            <person name="Meier-Kolthoff J.P."/>
            <person name="Ohm R.A."/>
            <person name="Otillar R.P."/>
            <person name="Pangilinan J."/>
            <person name="Peng Y."/>
            <person name="Rokas A."/>
            <person name="Rosa C.A."/>
            <person name="Scheuner C."/>
            <person name="Sibirny A.A."/>
            <person name="Slot J.C."/>
            <person name="Stielow J.B."/>
            <person name="Sun H."/>
            <person name="Kurtzman C.P."/>
            <person name="Blackwell M."/>
            <person name="Grigoriev I.V."/>
            <person name="Jeffries T.W."/>
        </authorList>
    </citation>
    <scope>NUCLEOTIDE SEQUENCE [LARGE SCALE GENOMIC DNA]</scope>
    <source>
        <strain evidence="13">DSM 1968</strain>
    </source>
</reference>
<accession>A0A1D2VRE0</accession>
<keyword evidence="4 11" id="KW-0812">Transmembrane</keyword>
<evidence type="ECO:0000256" key="11">
    <source>
        <dbReference type="SAM" id="Phobius"/>
    </source>
</evidence>
<comment type="similarity">
    <text evidence="2">Belongs to the USE1 family.</text>
</comment>
<dbReference type="GO" id="GO:0005789">
    <property type="term" value="C:endoplasmic reticulum membrane"/>
    <property type="evidence" value="ECO:0007669"/>
    <property type="project" value="UniProtKB-SubCell"/>
</dbReference>
<organism evidence="12 13">
    <name type="scientific">Ascoidea rubescens DSM 1968</name>
    <dbReference type="NCBI Taxonomy" id="1344418"/>
    <lineage>
        <taxon>Eukaryota</taxon>
        <taxon>Fungi</taxon>
        <taxon>Dikarya</taxon>
        <taxon>Ascomycota</taxon>
        <taxon>Saccharomycotina</taxon>
        <taxon>Saccharomycetes</taxon>
        <taxon>Ascoideaceae</taxon>
        <taxon>Ascoidea</taxon>
    </lineage>
</organism>
<dbReference type="PANTHER" id="PTHR13050:SF7">
    <property type="entry name" value="VESICLE TRANSPORT PROTEIN USE1"/>
    <property type="match status" value="1"/>
</dbReference>
<keyword evidence="7" id="KW-0653">Protein transport</keyword>
<dbReference type="Pfam" id="PF09753">
    <property type="entry name" value="Use1"/>
    <property type="match status" value="1"/>
</dbReference>
<dbReference type="AlphaFoldDB" id="A0A1D2VRE0"/>
<dbReference type="GO" id="GO:0005484">
    <property type="term" value="F:SNAP receptor activity"/>
    <property type="evidence" value="ECO:0007669"/>
    <property type="project" value="TreeGrafter"/>
</dbReference>